<evidence type="ECO:0000256" key="2">
    <source>
        <dbReference type="ARBA" id="ARBA00022821"/>
    </source>
</evidence>
<keyword evidence="1" id="KW-0677">Repeat</keyword>
<organism evidence="5 6">
    <name type="scientific">Beta vulgaris subsp. vulgaris</name>
    <name type="common">Beet</name>
    <dbReference type="NCBI Taxonomy" id="3555"/>
    <lineage>
        <taxon>Eukaryota</taxon>
        <taxon>Viridiplantae</taxon>
        <taxon>Streptophyta</taxon>
        <taxon>Embryophyta</taxon>
        <taxon>Tracheophyta</taxon>
        <taxon>Spermatophyta</taxon>
        <taxon>Magnoliopsida</taxon>
        <taxon>eudicotyledons</taxon>
        <taxon>Gunneridae</taxon>
        <taxon>Pentapetalae</taxon>
        <taxon>Caryophyllales</taxon>
        <taxon>Chenopodiaceae</taxon>
        <taxon>Betoideae</taxon>
        <taxon>Beta</taxon>
    </lineage>
</organism>
<dbReference type="OMA" id="YEIHIAY"/>
<dbReference type="Gene3D" id="3.80.10.10">
    <property type="entry name" value="Ribonuclease Inhibitor"/>
    <property type="match status" value="1"/>
</dbReference>
<dbReference type="GO" id="GO:0098542">
    <property type="term" value="P:defense response to other organism"/>
    <property type="evidence" value="ECO:0007669"/>
    <property type="project" value="TreeGrafter"/>
</dbReference>
<dbReference type="Pfam" id="PF23598">
    <property type="entry name" value="LRR_14"/>
    <property type="match status" value="1"/>
</dbReference>
<dbReference type="EMBL" id="KQ090056">
    <property type="protein sequence ID" value="KMT16434.1"/>
    <property type="molecule type" value="Genomic_DNA"/>
</dbReference>
<dbReference type="OrthoDB" id="646178at2759"/>
<evidence type="ECO:0000256" key="1">
    <source>
        <dbReference type="ARBA" id="ARBA00022737"/>
    </source>
</evidence>
<dbReference type="SUPFAM" id="SSF52058">
    <property type="entry name" value="L domain-like"/>
    <property type="match status" value="1"/>
</dbReference>
<dbReference type="Gene3D" id="1.10.8.430">
    <property type="entry name" value="Helical domain of apoptotic protease-activating factors"/>
    <property type="match status" value="1"/>
</dbReference>
<dbReference type="InterPro" id="IPR055414">
    <property type="entry name" value="LRR_R13L4/SHOC2-like"/>
</dbReference>
<sequence length="612" mass="70571">MVAQCKGLPLAIVVLGGILAPKRRLEEWKNVHNNVVTFFQNSNDEENGVTGVLELSYTDLPFHLRPCFLHLGNFPEDYEIPTKKLYRMWIAEGIVAPRDDKPADLENIANSYLQELVQRCIVQVGKRDPAGKIKTCRLHDLMWEMCTSKAKEESFLSIVRQGNTSEGYNYNSSAGIRVGKLHRLAIHFGQSLQSIFPCQQFNKASHLRSLMFFSIGPVNEGDQGWLKAILNEFKLLRVLDLEHTGIEEVPKEIGTLIHLRYLSIMGTQVSMLPSSIGKLRCLQTLDLRVSRLPHNRVMKIPNVLWRMKRLKHLYLPSHPDNFTLTRIPNVSWRKKRVKHLYFRSHTNNRVMRISNFLAKRFQKLRIKGLSNLEILKNFDTRRYRVNDLRKLENLRKLSIKNEISKAETLKIILECQSIKNHNHMRFSLKIHASVLNEDPTILQCCSCLHTLEMAGTESPLTELRLDKDNVMFPEKLMILKIKNCKFMCADPVKNIEQLRNLTTLSLHNVSFPENCMDFSNASFLQLVHLKLSNMKTLKEWRVGAGTMPKLHRLQIEYCDENLMIPDGLPTSVEVVCHPCVRGFDKYCTCPFVSVVDDDDDDFATQYCTNILS</sequence>
<evidence type="ECO:0000259" key="3">
    <source>
        <dbReference type="Pfam" id="PF23559"/>
    </source>
</evidence>
<evidence type="ECO:0000259" key="4">
    <source>
        <dbReference type="Pfam" id="PF23598"/>
    </source>
</evidence>
<dbReference type="InterPro" id="IPR044974">
    <property type="entry name" value="Disease_R_plants"/>
</dbReference>
<dbReference type="AlphaFoldDB" id="A0A0J8CWF9"/>
<accession>A0A0J8CWF9</accession>
<dbReference type="SUPFAM" id="SSF52540">
    <property type="entry name" value="P-loop containing nucleoside triphosphate hydrolases"/>
    <property type="match status" value="1"/>
</dbReference>
<dbReference type="PANTHER" id="PTHR23155">
    <property type="entry name" value="DISEASE RESISTANCE PROTEIN RP"/>
    <property type="match status" value="1"/>
</dbReference>
<protein>
    <submittedName>
        <fullName evidence="5">Uncharacterized protein</fullName>
    </submittedName>
</protein>
<dbReference type="InterPro" id="IPR036388">
    <property type="entry name" value="WH-like_DNA-bd_sf"/>
</dbReference>
<feature type="domain" description="Disease resistance protein winged helix" evidence="3">
    <location>
        <begin position="74"/>
        <end position="145"/>
    </location>
</feature>
<dbReference type="eggNOG" id="KOG4658">
    <property type="taxonomic scope" value="Eukaryota"/>
</dbReference>
<evidence type="ECO:0000313" key="5">
    <source>
        <dbReference type="EMBL" id="KMT16434.1"/>
    </source>
</evidence>
<dbReference type="InterPro" id="IPR042197">
    <property type="entry name" value="Apaf_helical"/>
</dbReference>
<gene>
    <name evidence="5" type="ORF">BVRB_3g050590</name>
</gene>
<dbReference type="PANTHER" id="PTHR23155:SF1185">
    <property type="entry name" value="DISEASE RESISTANCE RPP8-LIKE PROTEIN 3-RELATED"/>
    <property type="match status" value="1"/>
</dbReference>
<dbReference type="Gene3D" id="1.10.10.10">
    <property type="entry name" value="Winged helix-like DNA-binding domain superfamily/Winged helix DNA-binding domain"/>
    <property type="match status" value="1"/>
</dbReference>
<dbReference type="InterPro" id="IPR058922">
    <property type="entry name" value="WHD_DRP"/>
</dbReference>
<proteinExistence type="predicted"/>
<dbReference type="InterPro" id="IPR027417">
    <property type="entry name" value="P-loop_NTPase"/>
</dbReference>
<dbReference type="InterPro" id="IPR032675">
    <property type="entry name" value="LRR_dom_sf"/>
</dbReference>
<dbReference type="GO" id="GO:0043531">
    <property type="term" value="F:ADP binding"/>
    <property type="evidence" value="ECO:0007669"/>
    <property type="project" value="InterPro"/>
</dbReference>
<dbReference type="Gramene" id="KMT16434">
    <property type="protein sequence ID" value="KMT16434"/>
    <property type="gene ID" value="BVRB_3g050590"/>
</dbReference>
<dbReference type="Proteomes" id="UP000035740">
    <property type="component" value="Chromosome 3"/>
</dbReference>
<dbReference type="Pfam" id="PF23559">
    <property type="entry name" value="WHD_DRP"/>
    <property type="match status" value="1"/>
</dbReference>
<keyword evidence="2" id="KW-0611">Plant defense</keyword>
<keyword evidence="6" id="KW-1185">Reference proteome</keyword>
<evidence type="ECO:0000313" key="6">
    <source>
        <dbReference type="Proteomes" id="UP000035740"/>
    </source>
</evidence>
<reference evidence="5 6" key="1">
    <citation type="journal article" date="2014" name="Nature">
        <title>The genome of the recently domesticated crop plant sugar beet (Beta vulgaris).</title>
        <authorList>
            <person name="Dohm J.C."/>
            <person name="Minoche A.E."/>
            <person name="Holtgrawe D."/>
            <person name="Capella-Gutierrez S."/>
            <person name="Zakrzewski F."/>
            <person name="Tafer H."/>
            <person name="Rupp O."/>
            <person name="Sorensen T.R."/>
            <person name="Stracke R."/>
            <person name="Reinhardt R."/>
            <person name="Goesmann A."/>
            <person name="Kraft T."/>
            <person name="Schulz B."/>
            <person name="Stadler P.F."/>
            <person name="Schmidt T."/>
            <person name="Gabaldon T."/>
            <person name="Lehrach H."/>
            <person name="Weisshaar B."/>
            <person name="Himmelbauer H."/>
        </authorList>
    </citation>
    <scope>NUCLEOTIDE SEQUENCE [LARGE SCALE GENOMIC DNA]</scope>
    <source>
        <tissue evidence="5">Taproot</tissue>
    </source>
</reference>
<name>A0A0J8CWF9_BETVV</name>
<dbReference type="FunFam" id="1.10.10.10:FF:000322">
    <property type="entry name" value="Probable disease resistance protein At1g63360"/>
    <property type="match status" value="1"/>
</dbReference>
<feature type="domain" description="Disease resistance R13L4/SHOC-2-like LRR" evidence="4">
    <location>
        <begin position="228"/>
        <end position="316"/>
    </location>
</feature>